<dbReference type="CDD" id="cd00009">
    <property type="entry name" value="AAA"/>
    <property type="match status" value="1"/>
</dbReference>
<protein>
    <submittedName>
        <fullName evidence="5">ATPase</fullName>
    </submittedName>
</protein>
<feature type="domain" description="ATPase AAA-3" evidence="3">
    <location>
        <begin position="49"/>
        <end position="179"/>
    </location>
</feature>
<dbReference type="Gene3D" id="1.10.8.80">
    <property type="entry name" value="Magnesium chelatase subunit I, C-Terminal domain"/>
    <property type="match status" value="1"/>
</dbReference>
<organism evidence="5 6">
    <name type="scientific">Methanofollis fontis</name>
    <dbReference type="NCBI Taxonomy" id="2052832"/>
    <lineage>
        <taxon>Archaea</taxon>
        <taxon>Methanobacteriati</taxon>
        <taxon>Methanobacteriota</taxon>
        <taxon>Stenosarchaea group</taxon>
        <taxon>Methanomicrobia</taxon>
        <taxon>Methanomicrobiales</taxon>
        <taxon>Methanomicrobiaceae</taxon>
        <taxon>Methanofollis</taxon>
    </lineage>
</organism>
<dbReference type="InterPro" id="IPR041628">
    <property type="entry name" value="ChlI/MoxR_AAA_lid"/>
</dbReference>
<evidence type="ECO:0000313" key="5">
    <source>
        <dbReference type="EMBL" id="TAJ45892.1"/>
    </source>
</evidence>
<keyword evidence="2" id="KW-0067">ATP-binding</keyword>
<dbReference type="EMBL" id="PGCL01000001">
    <property type="protein sequence ID" value="TAJ45892.1"/>
    <property type="molecule type" value="Genomic_DNA"/>
</dbReference>
<comment type="caution">
    <text evidence="5">The sequence shown here is derived from an EMBL/GenBank/DDBJ whole genome shotgun (WGS) entry which is preliminary data.</text>
</comment>
<dbReference type="Pfam" id="PF07726">
    <property type="entry name" value="AAA_3"/>
    <property type="match status" value="1"/>
</dbReference>
<dbReference type="Proteomes" id="UP000292580">
    <property type="component" value="Unassembled WGS sequence"/>
</dbReference>
<dbReference type="GO" id="GO:0016887">
    <property type="term" value="F:ATP hydrolysis activity"/>
    <property type="evidence" value="ECO:0007669"/>
    <property type="project" value="InterPro"/>
</dbReference>
<sequence>MRAGKEEGHVRAEEYADHLDALTHELKSVIVGQDEVIGQMITALSAGGHVLLEGVPGIAKTLLIQTLARCIEGSFARIQFTPDLLPADITGTRIFRQTDGCFTTVRGPIFHHFVLADEINRAPPKVQSALLEAMQERQVTIQGDTFPLEDPFFVLATQNPIESEGTYPLPEAQTDRFMFKVLMGYPSLEEEVTILDRFTGESGPEPRAVTDIATLLAIRSHVRSIRADRSVKEYAASIVDATRHPAALIPDMEGYIAFGASPRASLSLILGAKGRAVMQGRTYIVPHDVKEVAHPSLRHRIIRTYEAEAEGVSTDRIIDRILQNVPVP</sequence>
<reference evidence="5 6" key="1">
    <citation type="submission" date="2017-11" db="EMBL/GenBank/DDBJ databases">
        <title>Isolation and Characterization of Methanofollis Species from Methane Seep Offshore SW Taiwan.</title>
        <authorList>
            <person name="Teng N.-H."/>
            <person name="Lai M.-C."/>
            <person name="Chen S.-C."/>
        </authorList>
    </citation>
    <scope>NUCLEOTIDE SEQUENCE [LARGE SCALE GENOMIC DNA]</scope>
    <source>
        <strain evidence="5 6">FWC-SCC2</strain>
    </source>
</reference>
<dbReference type="Gene3D" id="3.40.50.300">
    <property type="entry name" value="P-loop containing nucleotide triphosphate hydrolases"/>
    <property type="match status" value="1"/>
</dbReference>
<dbReference type="FunFam" id="3.40.50.300:FF:000640">
    <property type="entry name" value="MoxR family ATPase"/>
    <property type="match status" value="1"/>
</dbReference>
<evidence type="ECO:0000313" key="6">
    <source>
        <dbReference type="Proteomes" id="UP000292580"/>
    </source>
</evidence>
<proteinExistence type="predicted"/>
<evidence type="ECO:0000256" key="1">
    <source>
        <dbReference type="ARBA" id="ARBA00022741"/>
    </source>
</evidence>
<dbReference type="PANTHER" id="PTHR42759:SF1">
    <property type="entry name" value="MAGNESIUM-CHELATASE SUBUNIT CHLD"/>
    <property type="match status" value="1"/>
</dbReference>
<accession>A0A483CZN8</accession>
<dbReference type="InterPro" id="IPR050764">
    <property type="entry name" value="CbbQ/NirQ/NorQ/GpvN"/>
</dbReference>
<dbReference type="AlphaFoldDB" id="A0A483CZN8"/>
<gene>
    <name evidence="5" type="ORF">CUJ86_03340</name>
</gene>
<dbReference type="PANTHER" id="PTHR42759">
    <property type="entry name" value="MOXR FAMILY PROTEIN"/>
    <property type="match status" value="1"/>
</dbReference>
<dbReference type="Pfam" id="PF17863">
    <property type="entry name" value="AAA_lid_2"/>
    <property type="match status" value="1"/>
</dbReference>
<feature type="domain" description="ChlI/MoxR AAA lid" evidence="4">
    <location>
        <begin position="255"/>
        <end position="321"/>
    </location>
</feature>
<evidence type="ECO:0000256" key="2">
    <source>
        <dbReference type="ARBA" id="ARBA00022840"/>
    </source>
</evidence>
<dbReference type="RefSeq" id="WP_130646121.1">
    <property type="nucleotide sequence ID" value="NZ_PGCL01000001.1"/>
</dbReference>
<dbReference type="InterPro" id="IPR011703">
    <property type="entry name" value="ATPase_AAA-3"/>
</dbReference>
<dbReference type="PIRSF" id="PIRSF002849">
    <property type="entry name" value="AAA_ATPase_chaperone_MoxR_prd"/>
    <property type="match status" value="1"/>
</dbReference>
<evidence type="ECO:0000259" key="3">
    <source>
        <dbReference type="Pfam" id="PF07726"/>
    </source>
</evidence>
<dbReference type="SUPFAM" id="SSF52540">
    <property type="entry name" value="P-loop containing nucleoside triphosphate hydrolases"/>
    <property type="match status" value="1"/>
</dbReference>
<keyword evidence="1" id="KW-0547">Nucleotide-binding</keyword>
<keyword evidence="6" id="KW-1185">Reference proteome</keyword>
<evidence type="ECO:0000259" key="4">
    <source>
        <dbReference type="Pfam" id="PF17863"/>
    </source>
</evidence>
<dbReference type="GO" id="GO:0005524">
    <property type="term" value="F:ATP binding"/>
    <property type="evidence" value="ECO:0007669"/>
    <property type="project" value="UniProtKB-KW"/>
</dbReference>
<name>A0A483CZN8_9EURY</name>
<dbReference type="OrthoDB" id="24581at2157"/>
<dbReference type="InterPro" id="IPR027417">
    <property type="entry name" value="P-loop_NTPase"/>
</dbReference>